<name>A0A8D8FGP5_CULPI</name>
<reference evidence="1" key="1">
    <citation type="submission" date="2021-05" db="EMBL/GenBank/DDBJ databases">
        <authorList>
            <person name="Alioto T."/>
            <person name="Alioto T."/>
            <person name="Gomez Garrido J."/>
        </authorList>
    </citation>
    <scope>NUCLEOTIDE SEQUENCE</scope>
</reference>
<organism evidence="1">
    <name type="scientific">Culex pipiens</name>
    <name type="common">House mosquito</name>
    <dbReference type="NCBI Taxonomy" id="7175"/>
    <lineage>
        <taxon>Eukaryota</taxon>
        <taxon>Metazoa</taxon>
        <taxon>Ecdysozoa</taxon>
        <taxon>Arthropoda</taxon>
        <taxon>Hexapoda</taxon>
        <taxon>Insecta</taxon>
        <taxon>Pterygota</taxon>
        <taxon>Neoptera</taxon>
        <taxon>Endopterygota</taxon>
        <taxon>Diptera</taxon>
        <taxon>Nematocera</taxon>
        <taxon>Culicoidea</taxon>
        <taxon>Culicidae</taxon>
        <taxon>Culicinae</taxon>
        <taxon>Culicini</taxon>
        <taxon>Culex</taxon>
        <taxon>Culex</taxon>
    </lineage>
</organism>
<proteinExistence type="predicted"/>
<dbReference type="EMBL" id="HBUE01064713">
    <property type="protein sequence ID" value="CAG6470190.1"/>
    <property type="molecule type" value="Transcribed_RNA"/>
</dbReference>
<dbReference type="AlphaFoldDB" id="A0A8D8FGP5"/>
<evidence type="ECO:0000313" key="1">
    <source>
        <dbReference type="EMBL" id="CAG6470190.1"/>
    </source>
</evidence>
<accession>A0A8D8FGP5</accession>
<sequence length="102" mass="11688">MFKELNGLGERLVNVQRSLSFRTLPAAFLDQHLERIRCDVLIGRSQRDRVGAQHQLKEVRLVRHERTAGALTIGILEVTAWSRRIDGNQPTTWLRSLDNDNG</sequence>
<protein>
    <submittedName>
        <fullName evidence="1">(northern house mosquito) hypothetical protein</fullName>
    </submittedName>
</protein>